<dbReference type="Gene3D" id="1.10.287.70">
    <property type="match status" value="1"/>
</dbReference>
<evidence type="ECO:0000256" key="5">
    <source>
        <dbReference type="ARBA" id="ARBA00022729"/>
    </source>
</evidence>
<dbReference type="GO" id="GO:0015276">
    <property type="term" value="F:ligand-gated monoatomic ion channel activity"/>
    <property type="evidence" value="ECO:0000318"/>
    <property type="project" value="GO_Central"/>
</dbReference>
<keyword evidence="10" id="KW-0325">Glycoprotein</keyword>
<keyword evidence="8 14" id="KW-0472">Membrane</keyword>
<keyword evidence="7" id="KW-0406">Ion transport</keyword>
<dbReference type="SUPFAM" id="SSF53850">
    <property type="entry name" value="Periplasmic binding protein-like II"/>
    <property type="match status" value="1"/>
</dbReference>
<dbReference type="Pfam" id="PF10613">
    <property type="entry name" value="Lig_chan-Glu_bd"/>
    <property type="match status" value="1"/>
</dbReference>
<evidence type="ECO:0000256" key="12">
    <source>
        <dbReference type="ARBA" id="ARBA00023303"/>
    </source>
</evidence>
<keyword evidence="12" id="KW-0407">Ion channel</keyword>
<feature type="region of interest" description="Disordered" evidence="13">
    <location>
        <begin position="441"/>
        <end position="467"/>
    </location>
</feature>
<keyword evidence="6 14" id="KW-1133">Transmembrane helix</keyword>
<keyword evidence="3" id="KW-0813">Transport</keyword>
<evidence type="ECO:0000256" key="6">
    <source>
        <dbReference type="ARBA" id="ARBA00022989"/>
    </source>
</evidence>
<evidence type="ECO:0000256" key="2">
    <source>
        <dbReference type="ARBA" id="ARBA00008685"/>
    </source>
</evidence>
<dbReference type="InterPro" id="IPR019594">
    <property type="entry name" value="Glu/Gly-bd"/>
</dbReference>
<dbReference type="KEGG" id="nta:107805363"/>
<evidence type="ECO:0000313" key="16">
    <source>
        <dbReference type="RefSeq" id="XP_016484880.1"/>
    </source>
</evidence>
<feature type="transmembrane region" description="Helical" evidence="14">
    <location>
        <begin position="175"/>
        <end position="193"/>
    </location>
</feature>
<evidence type="ECO:0000256" key="10">
    <source>
        <dbReference type="ARBA" id="ARBA00023180"/>
    </source>
</evidence>
<comment type="subcellular location">
    <subcellularLocation>
        <location evidence="1">Membrane</location>
        <topology evidence="1">Multi-pass membrane protein</topology>
    </subcellularLocation>
</comment>
<dbReference type="PaxDb" id="4097-A0A1S4B7F8"/>
<keyword evidence="5" id="KW-0732">Signal</keyword>
<accession>A0A1S4B7F8</accession>
<dbReference type="FunFam" id="3.40.190.10:FF:000054">
    <property type="entry name" value="Glutamate receptor"/>
    <property type="match status" value="1"/>
</dbReference>
<dbReference type="RefSeq" id="XP_016484880.1">
    <property type="nucleotide sequence ID" value="XM_016629394.1"/>
</dbReference>
<keyword evidence="11" id="KW-1071">Ligand-gated ion channel</keyword>
<dbReference type="Pfam" id="PF00060">
    <property type="entry name" value="Lig_chan"/>
    <property type="match status" value="1"/>
</dbReference>
<sequence length="489" mass="54702">IWPGQTTEKPRGWVFPNNGRQLKIAVPNRASFREFVGKVPGTTDSFRGYCIEVFTTAINLLPYAVPYKLLAFGDGHNNPEDTELVRLITAGVYDAAIGDIAITTNRTKMVDFTQPYIESGLVVVAPVKQQNSNAWAFLRPFTPRMWCITGVFFLVVGTVIWILEHRLNDDFRGPPSKQVVTVLWFSFLTLFNAHRENTVSTRGRIVLLIWLFVILIINSSYTASLTSILTVQKLSSPITGIESLVNTKDPIGYQLGSFARNYLIEELGIHESRLVPLNLPEDYAKALKDGPSHGGVAAIVDERAYMELFLSTRCQFSILGQEFTKNGWGFAFPRDSPLAIDMSTAILKLSENGELQRIHDKWLSGIACTSQNTKLEVDRLQLKSFSGLFFLCGLACFLALLIYFVMIACQYCHYYPESESSGGSSRSGRLQTFLSFADEKEESVRSRSKRRQLDATSVRSVDQDASVNGSRIDRSEIYSNRVVSFGESA</sequence>
<dbReference type="SMART" id="SM00079">
    <property type="entry name" value="PBPe"/>
    <property type="match status" value="1"/>
</dbReference>
<reference evidence="16" key="1">
    <citation type="submission" date="2025-08" db="UniProtKB">
        <authorList>
            <consortium name="RefSeq"/>
        </authorList>
    </citation>
    <scope>IDENTIFICATION</scope>
</reference>
<evidence type="ECO:0000256" key="9">
    <source>
        <dbReference type="ARBA" id="ARBA00023170"/>
    </source>
</evidence>
<feature type="domain" description="Ionotropic glutamate receptor C-terminal" evidence="15">
    <location>
        <begin position="23"/>
        <end position="365"/>
    </location>
</feature>
<feature type="compositionally biased region" description="Polar residues" evidence="13">
    <location>
        <begin position="454"/>
        <end position="467"/>
    </location>
</feature>
<proteinExistence type="inferred from homology"/>
<dbReference type="GO" id="GO:1901701">
    <property type="term" value="P:cellular response to oxygen-containing compound"/>
    <property type="evidence" value="ECO:0007669"/>
    <property type="project" value="UniProtKB-ARBA"/>
</dbReference>
<protein>
    <submittedName>
        <fullName evidence="16">Glutamate receptor 3.3-like</fullName>
    </submittedName>
</protein>
<dbReference type="InterPro" id="IPR001320">
    <property type="entry name" value="Iontro_rcpt_C"/>
</dbReference>
<dbReference type="GO" id="GO:0007165">
    <property type="term" value="P:signal transduction"/>
    <property type="evidence" value="ECO:0007669"/>
    <property type="project" value="UniProtKB-ARBA"/>
</dbReference>
<gene>
    <name evidence="16" type="primary">LOC107805363</name>
</gene>
<keyword evidence="9" id="KW-0675">Receptor</keyword>
<evidence type="ECO:0000256" key="13">
    <source>
        <dbReference type="SAM" id="MobiDB-lite"/>
    </source>
</evidence>
<dbReference type="GO" id="GO:0038023">
    <property type="term" value="F:signaling receptor activity"/>
    <property type="evidence" value="ECO:0000318"/>
    <property type="project" value="GO_Central"/>
</dbReference>
<keyword evidence="4 14" id="KW-0812">Transmembrane</keyword>
<evidence type="ECO:0000256" key="1">
    <source>
        <dbReference type="ARBA" id="ARBA00004141"/>
    </source>
</evidence>
<feature type="transmembrane region" description="Helical" evidence="14">
    <location>
        <begin position="145"/>
        <end position="163"/>
    </location>
</feature>
<feature type="transmembrane region" description="Helical" evidence="14">
    <location>
        <begin position="205"/>
        <end position="229"/>
    </location>
</feature>
<dbReference type="FunFam" id="3.40.190.10:FF:000175">
    <property type="entry name" value="Glutamate receptor"/>
    <property type="match status" value="1"/>
</dbReference>
<dbReference type="Gene3D" id="3.40.190.10">
    <property type="entry name" value="Periplasmic binding protein-like II"/>
    <property type="match status" value="3"/>
</dbReference>
<dbReference type="OMA" id="YANNEFA"/>
<evidence type="ECO:0000256" key="4">
    <source>
        <dbReference type="ARBA" id="ARBA00022692"/>
    </source>
</evidence>
<dbReference type="OrthoDB" id="1218570at2759"/>
<evidence type="ECO:0000256" key="11">
    <source>
        <dbReference type="ARBA" id="ARBA00023286"/>
    </source>
</evidence>
<evidence type="ECO:0000256" key="8">
    <source>
        <dbReference type="ARBA" id="ARBA00023136"/>
    </source>
</evidence>
<dbReference type="GO" id="GO:0009611">
    <property type="term" value="P:response to wounding"/>
    <property type="evidence" value="ECO:0007669"/>
    <property type="project" value="UniProtKB-ARBA"/>
</dbReference>
<dbReference type="FunFam" id="1.10.287.70:FF:000037">
    <property type="entry name" value="Glutamate receptor"/>
    <property type="match status" value="1"/>
</dbReference>
<comment type="similarity">
    <text evidence="2">Belongs to the glutamate-gated ion channel (TC 1.A.10.1) family.</text>
</comment>
<name>A0A1S4B7F8_TOBAC</name>
<evidence type="ECO:0000259" key="15">
    <source>
        <dbReference type="SMART" id="SM00079"/>
    </source>
</evidence>
<dbReference type="GO" id="GO:0005886">
    <property type="term" value="C:plasma membrane"/>
    <property type="evidence" value="ECO:0000318"/>
    <property type="project" value="GO_Central"/>
</dbReference>
<dbReference type="PANTHER" id="PTHR18966">
    <property type="entry name" value="IONOTROPIC GLUTAMATE RECEPTOR"/>
    <property type="match status" value="1"/>
</dbReference>
<feature type="non-terminal residue" evidence="16">
    <location>
        <position position="1"/>
    </location>
</feature>
<dbReference type="CDD" id="cd13686">
    <property type="entry name" value="GluR_Plant"/>
    <property type="match status" value="1"/>
</dbReference>
<evidence type="ECO:0000256" key="14">
    <source>
        <dbReference type="SAM" id="Phobius"/>
    </source>
</evidence>
<feature type="transmembrane region" description="Helical" evidence="14">
    <location>
        <begin position="388"/>
        <end position="409"/>
    </location>
</feature>
<dbReference type="AlphaFoldDB" id="A0A1S4B7F8"/>
<evidence type="ECO:0000256" key="7">
    <source>
        <dbReference type="ARBA" id="ARBA00023065"/>
    </source>
</evidence>
<organism evidence="16">
    <name type="scientific">Nicotiana tabacum</name>
    <name type="common">Common tobacco</name>
    <dbReference type="NCBI Taxonomy" id="4097"/>
    <lineage>
        <taxon>Eukaryota</taxon>
        <taxon>Viridiplantae</taxon>
        <taxon>Streptophyta</taxon>
        <taxon>Embryophyta</taxon>
        <taxon>Tracheophyta</taxon>
        <taxon>Spermatophyta</taxon>
        <taxon>Magnoliopsida</taxon>
        <taxon>eudicotyledons</taxon>
        <taxon>Gunneridae</taxon>
        <taxon>Pentapetalae</taxon>
        <taxon>asterids</taxon>
        <taxon>lamiids</taxon>
        <taxon>Solanales</taxon>
        <taxon>Solanaceae</taxon>
        <taxon>Nicotianoideae</taxon>
        <taxon>Nicotianeae</taxon>
        <taxon>Nicotiana</taxon>
    </lineage>
</organism>
<dbReference type="InterPro" id="IPR015683">
    <property type="entry name" value="Ionotropic_Glu_rcpt"/>
</dbReference>
<evidence type="ECO:0000256" key="3">
    <source>
        <dbReference type="ARBA" id="ARBA00022448"/>
    </source>
</evidence>